<dbReference type="OrthoDB" id="4243770at2"/>
<dbReference type="Pfam" id="PF10685">
    <property type="entry name" value="KGG"/>
    <property type="match status" value="2"/>
</dbReference>
<dbReference type="RefSeq" id="WP_137980171.1">
    <property type="nucleotide sequence ID" value="NZ_BAAASO010000007.1"/>
</dbReference>
<evidence type="ECO:0008006" key="4">
    <source>
        <dbReference type="Google" id="ProtNLM"/>
    </source>
</evidence>
<accession>A0A4D4L865</accession>
<sequence>MADNPGNFANDPKRASEAGQRGGHESGGNFANDPRRAAEAGQKGGHESGGGRTGS</sequence>
<feature type="region of interest" description="Disordered" evidence="1">
    <location>
        <begin position="1"/>
        <end position="55"/>
    </location>
</feature>
<dbReference type="AlphaFoldDB" id="A0A4D4L865"/>
<organism evidence="2 3">
    <name type="scientific">Streptomyces violaceusniger</name>
    <dbReference type="NCBI Taxonomy" id="68280"/>
    <lineage>
        <taxon>Bacteria</taxon>
        <taxon>Bacillati</taxon>
        <taxon>Actinomycetota</taxon>
        <taxon>Actinomycetes</taxon>
        <taxon>Kitasatosporales</taxon>
        <taxon>Streptomycetaceae</taxon>
        <taxon>Streptomyces</taxon>
        <taxon>Streptomyces violaceusniger group</taxon>
    </lineage>
</organism>
<evidence type="ECO:0000313" key="2">
    <source>
        <dbReference type="EMBL" id="GDY57761.1"/>
    </source>
</evidence>
<dbReference type="Proteomes" id="UP000301309">
    <property type="component" value="Unassembled WGS sequence"/>
</dbReference>
<evidence type="ECO:0000313" key="3">
    <source>
        <dbReference type="Proteomes" id="UP000301309"/>
    </source>
</evidence>
<comment type="caution">
    <text evidence="2">The sequence shown here is derived from an EMBL/GenBank/DDBJ whole genome shotgun (WGS) entry which is preliminary data.</text>
</comment>
<keyword evidence="3" id="KW-1185">Reference proteome</keyword>
<evidence type="ECO:0000256" key="1">
    <source>
        <dbReference type="SAM" id="MobiDB-lite"/>
    </source>
</evidence>
<gene>
    <name evidence="2" type="ORF">SVIO_083840</name>
</gene>
<name>A0A4D4L865_STRVO</name>
<dbReference type="InterPro" id="IPR019626">
    <property type="entry name" value="Stress-induced_KGG_rpt"/>
</dbReference>
<reference evidence="2 3" key="1">
    <citation type="journal article" date="2020" name="Int. J. Syst. Evol. Microbiol.">
        <title>Reclassification of Streptomyces castelarensis and Streptomyces sporoclivatus as later heterotypic synonyms of Streptomyces antimycoticus.</title>
        <authorList>
            <person name="Komaki H."/>
            <person name="Tamura T."/>
        </authorList>
    </citation>
    <scope>NUCLEOTIDE SEQUENCE [LARGE SCALE GENOMIC DNA]</scope>
    <source>
        <strain evidence="2 3">NBRC 13459</strain>
    </source>
</reference>
<protein>
    <recommendedName>
        <fullName evidence="4">Stress-induced protein</fullName>
    </recommendedName>
</protein>
<dbReference type="EMBL" id="BJHW01000001">
    <property type="protein sequence ID" value="GDY57761.1"/>
    <property type="molecule type" value="Genomic_DNA"/>
</dbReference>
<proteinExistence type="predicted"/>